<dbReference type="OrthoDB" id="6080834at2"/>
<dbReference type="eggNOG" id="COG3197">
    <property type="taxonomic scope" value="Bacteria"/>
</dbReference>
<dbReference type="EMBL" id="AM286690">
    <property type="protein sequence ID" value="CAL16792.1"/>
    <property type="molecule type" value="Genomic_DNA"/>
</dbReference>
<reference evidence="2 3" key="1">
    <citation type="journal article" date="2006" name="Nat. Biotechnol.">
        <title>Genome sequence of the ubiquitous hydrocarbon-degrading marine bacterium Alcanivorax borkumensis.</title>
        <authorList>
            <person name="Schneiker S."/>
            <person name="Martins dos Santos V.A.P."/>
            <person name="Bartels D."/>
            <person name="Bekel T."/>
            <person name="Brecht M."/>
            <person name="Buhrmester J."/>
            <person name="Chernikova T.N."/>
            <person name="Denaro R."/>
            <person name="Ferrer M."/>
            <person name="Gertler C."/>
            <person name="Goesmann A."/>
            <person name="Golyshina O.V."/>
            <person name="Kaminski F."/>
            <person name="Khachane A.N."/>
            <person name="Lang S."/>
            <person name="Linke B."/>
            <person name="McHardy A.C."/>
            <person name="Meyer F."/>
            <person name="Nechitaylo T."/>
            <person name="Puehler A."/>
            <person name="Regenhardt D."/>
            <person name="Rupp O."/>
            <person name="Sabirova J.S."/>
            <person name="Selbitschka W."/>
            <person name="Yakimov M.M."/>
            <person name="Timmis K.N."/>
            <person name="Vorhoelter F.-J."/>
            <person name="Weidner S."/>
            <person name="Kaiser O."/>
            <person name="Golyshin P.N."/>
        </authorList>
    </citation>
    <scope>NUCLEOTIDE SEQUENCE [LARGE SCALE GENOMIC DNA]</scope>
    <source>
        <strain evidence="3">ATCC 700651 / DSM 11573 / NCIMB 13689 / SK2</strain>
    </source>
</reference>
<dbReference type="NCBIfam" id="TIGR00847">
    <property type="entry name" value="ccoS"/>
    <property type="match status" value="1"/>
</dbReference>
<dbReference type="Proteomes" id="UP000008871">
    <property type="component" value="Chromosome"/>
</dbReference>
<dbReference type="RefSeq" id="WP_011588626.1">
    <property type="nucleotide sequence ID" value="NC_008260.1"/>
</dbReference>
<dbReference type="KEGG" id="abo:ABO_1344"/>
<gene>
    <name evidence="2" type="primary">ccoS</name>
    <name evidence="2" type="ordered locus">ABO_1344</name>
</gene>
<dbReference type="PANTHER" id="PTHR41532:SF1">
    <property type="entry name" value="FIXS PROTEIN"/>
    <property type="match status" value="1"/>
</dbReference>
<name>Q0VPV6_ALCBS</name>
<dbReference type="InterPro" id="IPR004714">
    <property type="entry name" value="Cyt_oxidase_maturation_cbb3"/>
</dbReference>
<dbReference type="AlphaFoldDB" id="Q0VPV6"/>
<proteinExistence type="predicted"/>
<dbReference type="PANTHER" id="PTHR41532">
    <property type="entry name" value="FIXS PROTEIN"/>
    <property type="match status" value="1"/>
</dbReference>
<dbReference type="HOGENOM" id="CLU_176840_1_1_6"/>
<feature type="compositionally biased region" description="Polar residues" evidence="1">
    <location>
        <begin position="66"/>
        <end position="83"/>
    </location>
</feature>
<organism evidence="2 3">
    <name type="scientific">Alcanivorax borkumensis (strain ATCC 700651 / DSM 11573 / NCIMB 13689 / SK2)</name>
    <dbReference type="NCBI Taxonomy" id="393595"/>
    <lineage>
        <taxon>Bacteria</taxon>
        <taxon>Pseudomonadati</taxon>
        <taxon>Pseudomonadota</taxon>
        <taxon>Gammaproteobacteria</taxon>
        <taxon>Oceanospirillales</taxon>
        <taxon>Alcanivoracaceae</taxon>
        <taxon>Alcanivorax</taxon>
    </lineage>
</organism>
<dbReference type="Pfam" id="PF03597">
    <property type="entry name" value="FixS"/>
    <property type="match status" value="1"/>
</dbReference>
<evidence type="ECO:0000313" key="3">
    <source>
        <dbReference type="Proteomes" id="UP000008871"/>
    </source>
</evidence>
<evidence type="ECO:0000256" key="1">
    <source>
        <dbReference type="SAM" id="MobiDB-lite"/>
    </source>
</evidence>
<keyword evidence="3" id="KW-1185">Reference proteome</keyword>
<evidence type="ECO:0000313" key="2">
    <source>
        <dbReference type="EMBL" id="CAL16792.1"/>
    </source>
</evidence>
<dbReference type="STRING" id="393595.ABO_1344"/>
<protein>
    <submittedName>
        <fullName evidence="2">Cytochrome oxidase maturation protein, cbb3-type</fullName>
    </submittedName>
</protein>
<feature type="region of interest" description="Disordered" evidence="1">
    <location>
        <begin position="45"/>
        <end position="83"/>
    </location>
</feature>
<sequence length="83" mass="9382">MEIVLLLIPLALLFLGGAIAALFWALRKDQFDDLDNAAWRVVFDDREQRNPHSTAKPTPEQEQETKMNSNTVTTLNAESSDDH</sequence>
<accession>Q0VPV6</accession>